<comment type="caution">
    <text evidence="2">The sequence shown here is derived from an EMBL/GenBank/DDBJ whole genome shotgun (WGS) entry which is preliminary data.</text>
</comment>
<organism evidence="2 3">
    <name type="scientific">Paracidovorax anthurii</name>
    <dbReference type="NCBI Taxonomy" id="78229"/>
    <lineage>
        <taxon>Bacteria</taxon>
        <taxon>Pseudomonadati</taxon>
        <taxon>Pseudomonadota</taxon>
        <taxon>Betaproteobacteria</taxon>
        <taxon>Burkholderiales</taxon>
        <taxon>Comamonadaceae</taxon>
        <taxon>Paracidovorax</taxon>
    </lineage>
</organism>
<protein>
    <recommendedName>
        <fullName evidence="4">DUF2514 family protein</fullName>
    </recommendedName>
</protein>
<evidence type="ECO:0000313" key="2">
    <source>
        <dbReference type="EMBL" id="RAR86088.1"/>
    </source>
</evidence>
<dbReference type="AlphaFoldDB" id="A0A328ZIM8"/>
<dbReference type="RefSeq" id="WP_111875459.1">
    <property type="nucleotide sequence ID" value="NZ_CBCSGC010000002.1"/>
</dbReference>
<reference evidence="2 3" key="1">
    <citation type="submission" date="2018-06" db="EMBL/GenBank/DDBJ databases">
        <title>Genomic Encyclopedia of Archaeal and Bacterial Type Strains, Phase II (KMG-II): from individual species to whole genera.</title>
        <authorList>
            <person name="Goeker M."/>
        </authorList>
    </citation>
    <scope>NUCLEOTIDE SEQUENCE [LARGE SCALE GENOMIC DNA]</scope>
    <source>
        <strain evidence="2 3">CFPB 3232</strain>
    </source>
</reference>
<name>A0A328ZIM8_9BURK</name>
<keyword evidence="1" id="KW-0175">Coiled coil</keyword>
<dbReference type="EMBL" id="QLTA01000002">
    <property type="protein sequence ID" value="RAR86088.1"/>
    <property type="molecule type" value="Genomic_DNA"/>
</dbReference>
<evidence type="ECO:0008006" key="4">
    <source>
        <dbReference type="Google" id="ProtNLM"/>
    </source>
</evidence>
<keyword evidence="3" id="KW-1185">Reference proteome</keyword>
<accession>A0A328ZIM8</accession>
<dbReference type="Proteomes" id="UP000248856">
    <property type="component" value="Unassembled WGS sequence"/>
</dbReference>
<feature type="coiled-coil region" evidence="1">
    <location>
        <begin position="60"/>
        <end position="120"/>
    </location>
</feature>
<proteinExistence type="predicted"/>
<gene>
    <name evidence="2" type="ORF">AX018_100249</name>
</gene>
<evidence type="ECO:0000313" key="3">
    <source>
        <dbReference type="Proteomes" id="UP000248856"/>
    </source>
</evidence>
<sequence length="194" mass="20319">MSARVTLAVVATIAVILGVRAWNAHLVAQGDSQGAARVRSEWSIADGKRLKQEADARANAALARAKEERIARQAEQAKQQEAERIAREQAHREGALRSAVARADARNRSLLDTISELNARDAGDVSGTAEAAGTAALADAARTARDLLGQCSRRYTAVAADADRLANQVTGLLDFVRAVQQPAAGATVGATDGV</sequence>
<evidence type="ECO:0000256" key="1">
    <source>
        <dbReference type="SAM" id="Coils"/>
    </source>
</evidence>